<evidence type="ECO:0008006" key="7">
    <source>
        <dbReference type="Google" id="ProtNLM"/>
    </source>
</evidence>
<evidence type="ECO:0000256" key="5">
    <source>
        <dbReference type="ARBA" id="ARBA00023239"/>
    </source>
</evidence>
<proteinExistence type="predicted"/>
<dbReference type="InterPro" id="IPR025702">
    <property type="entry name" value="OXD"/>
</dbReference>
<dbReference type="AlphaFoldDB" id="A0A094PVI9"/>
<keyword evidence="3" id="KW-0479">Metal-binding</keyword>
<comment type="caution">
    <text evidence="6">The sequence shown here is derived from an EMBL/GenBank/DDBJ whole genome shotgun (WGS) entry which is preliminary data.</text>
</comment>
<dbReference type="EMBL" id="JNSL01000175">
    <property type="protein sequence ID" value="KGA13719.1"/>
    <property type="molecule type" value="Genomic_DNA"/>
</dbReference>
<keyword evidence="5" id="KW-0456">Lyase</keyword>
<dbReference type="GO" id="GO:0016829">
    <property type="term" value="F:lyase activity"/>
    <property type="evidence" value="ECO:0007669"/>
    <property type="project" value="UniProtKB-KW"/>
</dbReference>
<keyword evidence="2" id="KW-0349">Heme</keyword>
<evidence type="ECO:0000256" key="3">
    <source>
        <dbReference type="ARBA" id="ARBA00022723"/>
    </source>
</evidence>
<sequence>MVNHNLPSRKPHDWVPPVPAFSARISEPVTIAYYAIQIGKNNADLKAFRAWTRALTEGPAAPEWRDCAEYTDANGLHTWMSIFYWRAEPDAYRSWTARADYQSFWNDSARVDGDSGYFREVLHVPNERLETLYSHTDMDTGVGGNTGDHEGPIQAHNYWGSMRDRVPLSGTDALEPPQLITAAGDPKRHQSRGARVALVGVDNLATIRSGHIYGDVVGRELEVFDGEIMPSLHEGMQYLNDNPVETGCYVVRDMTETDGDGVARKRGFATAHFDSLTRLEDWAESHPTHLRIFGRFIELATELKGDIKLKLWHEVTVVPAEMQEFEYINCHPGTGMLPYATELSPAGASAR</sequence>
<name>A0A094PVI9_9ZZZZ</name>
<comment type="cofactor">
    <cofactor evidence="1">
        <name>heme b</name>
        <dbReference type="ChEBI" id="CHEBI:60344"/>
    </cofactor>
</comment>
<reference evidence="6" key="1">
    <citation type="submission" date="2014-06" db="EMBL/GenBank/DDBJ databases">
        <title>Key roles for freshwater Actinobacteria revealed by deep metagenomic sequencing.</title>
        <authorList>
            <person name="Ghai R."/>
            <person name="Mizuno C.M."/>
            <person name="Picazo A."/>
            <person name="Camacho A."/>
            <person name="Rodriguez-Valera F."/>
        </authorList>
    </citation>
    <scope>NUCLEOTIDE SEQUENCE</scope>
</reference>
<evidence type="ECO:0000313" key="6">
    <source>
        <dbReference type="EMBL" id="KGA13719.1"/>
    </source>
</evidence>
<dbReference type="Pfam" id="PF13816">
    <property type="entry name" value="Dehydratase_hem"/>
    <property type="match status" value="1"/>
</dbReference>
<evidence type="ECO:0000256" key="4">
    <source>
        <dbReference type="ARBA" id="ARBA00023004"/>
    </source>
</evidence>
<gene>
    <name evidence="6" type="ORF">GM51_19020</name>
</gene>
<evidence type="ECO:0000256" key="1">
    <source>
        <dbReference type="ARBA" id="ARBA00001970"/>
    </source>
</evidence>
<keyword evidence="4" id="KW-0408">Iron</keyword>
<accession>A0A094PVI9</accession>
<evidence type="ECO:0000256" key="2">
    <source>
        <dbReference type="ARBA" id="ARBA00022617"/>
    </source>
</evidence>
<organism evidence="6">
    <name type="scientific">freshwater metagenome</name>
    <dbReference type="NCBI Taxonomy" id="449393"/>
    <lineage>
        <taxon>unclassified sequences</taxon>
        <taxon>metagenomes</taxon>
        <taxon>ecological metagenomes</taxon>
    </lineage>
</organism>
<dbReference type="GO" id="GO:0046872">
    <property type="term" value="F:metal ion binding"/>
    <property type="evidence" value="ECO:0007669"/>
    <property type="project" value="UniProtKB-KW"/>
</dbReference>
<protein>
    <recommendedName>
        <fullName evidence="7">Phenylacetaldoxime dehydratase</fullName>
    </recommendedName>
</protein>